<dbReference type="CDD" id="cd00761">
    <property type="entry name" value="Glyco_tranf_GTA_type"/>
    <property type="match status" value="1"/>
</dbReference>
<keyword evidence="2" id="KW-0808">Transferase</keyword>
<dbReference type="PANTHER" id="PTHR43685">
    <property type="entry name" value="GLYCOSYLTRANSFERASE"/>
    <property type="match status" value="1"/>
</dbReference>
<protein>
    <submittedName>
        <fullName evidence="2">Family 2 glycosyl transferase</fullName>
    </submittedName>
</protein>
<dbReference type="PATRIC" id="fig|1163408.3.peg.1044"/>
<dbReference type="Pfam" id="PF00535">
    <property type="entry name" value="Glycos_transf_2"/>
    <property type="match status" value="1"/>
</dbReference>
<dbReference type="GO" id="GO:0016740">
    <property type="term" value="F:transferase activity"/>
    <property type="evidence" value="ECO:0007669"/>
    <property type="project" value="UniProtKB-KW"/>
</dbReference>
<evidence type="ECO:0000259" key="1">
    <source>
        <dbReference type="Pfam" id="PF00535"/>
    </source>
</evidence>
<dbReference type="AlphaFoldDB" id="I4VTT5"/>
<keyword evidence="3" id="KW-1185">Reference proteome</keyword>
<dbReference type="STRING" id="1163408.UU9_05089"/>
<dbReference type="OrthoDB" id="9801954at2"/>
<comment type="caution">
    <text evidence="2">The sequence shown here is derived from an EMBL/GenBank/DDBJ whole genome shotgun (WGS) entry which is preliminary data.</text>
</comment>
<gene>
    <name evidence="2" type="ORF">UU9_05089</name>
</gene>
<dbReference type="PANTHER" id="PTHR43685:SF2">
    <property type="entry name" value="GLYCOSYLTRANSFERASE 2-LIKE DOMAIN-CONTAINING PROTEIN"/>
    <property type="match status" value="1"/>
</dbReference>
<dbReference type="InterPro" id="IPR050834">
    <property type="entry name" value="Glycosyltransf_2"/>
</dbReference>
<evidence type="ECO:0000313" key="3">
    <source>
        <dbReference type="Proteomes" id="UP000004210"/>
    </source>
</evidence>
<reference evidence="2 3" key="1">
    <citation type="journal article" date="2012" name="J. Bacteriol.">
        <title>Genome sequences for six rhodanobacter strains, isolated from soils and the terrestrial subsurface, with variable denitrification capabilities.</title>
        <authorList>
            <person name="Kostka J.E."/>
            <person name="Green S.J."/>
            <person name="Rishishwar L."/>
            <person name="Prakash O."/>
            <person name="Katz L.S."/>
            <person name="Marino-Ramirez L."/>
            <person name="Jordan I.K."/>
            <person name="Munk C."/>
            <person name="Ivanova N."/>
            <person name="Mikhailova N."/>
            <person name="Watson D.B."/>
            <person name="Brown S.D."/>
            <person name="Palumbo A.V."/>
            <person name="Brooks S.C."/>
        </authorList>
    </citation>
    <scope>NUCLEOTIDE SEQUENCE [LARGE SCALE GENOMIC DNA]</scope>
    <source>
        <strain evidence="3">Jip2T</strain>
    </source>
</reference>
<dbReference type="Gene3D" id="3.90.550.10">
    <property type="entry name" value="Spore Coat Polysaccharide Biosynthesis Protein SpsA, Chain A"/>
    <property type="match status" value="1"/>
</dbReference>
<dbReference type="InterPro" id="IPR029044">
    <property type="entry name" value="Nucleotide-diphossugar_trans"/>
</dbReference>
<name>I4VTT5_9GAMM</name>
<dbReference type="SUPFAM" id="SSF53448">
    <property type="entry name" value="Nucleotide-diphospho-sugar transferases"/>
    <property type="match status" value="1"/>
</dbReference>
<proteinExistence type="predicted"/>
<organism evidence="2 3">
    <name type="scientific">Rhodanobacter fulvus Jip2</name>
    <dbReference type="NCBI Taxonomy" id="1163408"/>
    <lineage>
        <taxon>Bacteria</taxon>
        <taxon>Pseudomonadati</taxon>
        <taxon>Pseudomonadota</taxon>
        <taxon>Gammaproteobacteria</taxon>
        <taxon>Lysobacterales</taxon>
        <taxon>Rhodanobacteraceae</taxon>
        <taxon>Rhodanobacter</taxon>
    </lineage>
</organism>
<evidence type="ECO:0000313" key="2">
    <source>
        <dbReference type="EMBL" id="EIL90626.1"/>
    </source>
</evidence>
<dbReference type="eggNOG" id="COG1216">
    <property type="taxonomic scope" value="Bacteria"/>
</dbReference>
<sequence>MTTHTTSAPTTADAAEAPPCWLSVVIPAHNRRELALRAINSVLEQHHPRRIEIIVVDDGSTDGLAEAIHQHHAGNDSVRVITTAREYTNAARNTGFRASCGELVCFLDSDDLWMAHTLTVVEQIFAEHPELAFLSIEGSTLPSPAHPLISRVVAEDAPGWSHAGFRSTALVHQSLTLDGPQRNATLLYGDYFPAIIRGDLFLLSGLIIRRDAIVRAGPFTEHFRFYNDWEFFARMCLQGIGGYIDYDGFRRDAGRVDQISRARPATAMPRRHVYILRTLARRFPARLAAYATLHKDALNDAQYWMARCLLRTHHRRFAKRLLMHSVRQRYKVARSLALLAVANFI</sequence>
<feature type="domain" description="Glycosyltransferase 2-like" evidence="1">
    <location>
        <begin position="23"/>
        <end position="131"/>
    </location>
</feature>
<dbReference type="Proteomes" id="UP000004210">
    <property type="component" value="Unassembled WGS sequence"/>
</dbReference>
<dbReference type="EMBL" id="AJXU01000027">
    <property type="protein sequence ID" value="EIL90626.1"/>
    <property type="molecule type" value="Genomic_DNA"/>
</dbReference>
<dbReference type="RefSeq" id="WP_007080658.1">
    <property type="nucleotide sequence ID" value="NZ_AJXU01000027.1"/>
</dbReference>
<accession>I4VTT5</accession>
<dbReference type="InterPro" id="IPR001173">
    <property type="entry name" value="Glyco_trans_2-like"/>
</dbReference>